<proteinExistence type="inferred from homology"/>
<keyword evidence="3" id="KW-0378">Hydrolase</keyword>
<dbReference type="PANTHER" id="PTHR42693:SF53">
    <property type="entry name" value="ENDO-4-O-SULFATASE"/>
    <property type="match status" value="1"/>
</dbReference>
<dbReference type="Gene3D" id="3.30.1120.10">
    <property type="match status" value="1"/>
</dbReference>
<evidence type="ECO:0000256" key="1">
    <source>
        <dbReference type="ARBA" id="ARBA00008779"/>
    </source>
</evidence>
<reference evidence="6 7" key="1">
    <citation type="submission" date="2019-02" db="EMBL/GenBank/DDBJ databases">
        <authorList>
            <person name="Li S.-H."/>
        </authorList>
    </citation>
    <scope>NUCLEOTIDE SEQUENCE [LARGE SCALE GENOMIC DNA]</scope>
    <source>
        <strain evidence="6 7">IMCC14385</strain>
    </source>
</reference>
<sequence length="558" mass="61448">MKRVLVSVLVLVAVAAAAGYSMKTQLLLALVKYKSANEYATGPAREINWAQGPAKPTAEAGQRPPNIILIVADDLGYNDISTFGGGVAGGRVQTPHIDQLAAEGAVFTQSYSGAGTCAPSRAMMMTGRYPTRTGFEFTPTPSGMGGMVSSIAAAMDNGLPRGTYDAELEESKPPYETQGLPPEEVTVAEILRDKGYQTAHIGKWHLGRKNGMAPHEQGFDESLLMASGLYLPEDDPNVVNARLDFDPIDQFLWARLTYANSFNTGDEDRFEPGGYLTDYWTDESIKVIKANKNRPFFLYLAHWGTHTPLQATREDYEAVGDIKPHRLRVYAAMIRSLDRSVGRINAALEEEGLAGNTIVLFTSDNGGPGYLGLPEVNHPFRGWKISHFEGGIRVPLFIKWPAQIAAGTVSETPVAHIDMMPTLVAAAEASEPQGVEIDGANILPLIQREGQGAQGWDRETLFWQSGHYRVVRHGDWKLQVTGRPDKRWLFDLAEDPTEQNNLADSHPEKLSELMALLDEHQRSSRGPLYPPVTEMPIAIDKALDQRFEPGDEYIYWPN</sequence>
<evidence type="ECO:0000256" key="3">
    <source>
        <dbReference type="ARBA" id="ARBA00022801"/>
    </source>
</evidence>
<dbReference type="InterPro" id="IPR000917">
    <property type="entry name" value="Sulfatase_N"/>
</dbReference>
<dbReference type="KEGG" id="halc:EY643_13805"/>
<dbReference type="PROSITE" id="PS00523">
    <property type="entry name" value="SULFATASE_1"/>
    <property type="match status" value="1"/>
</dbReference>
<organism evidence="6 7">
    <name type="scientific">Halioglobus maricola</name>
    <dbReference type="NCBI Taxonomy" id="2601894"/>
    <lineage>
        <taxon>Bacteria</taxon>
        <taxon>Pseudomonadati</taxon>
        <taxon>Pseudomonadota</taxon>
        <taxon>Gammaproteobacteria</taxon>
        <taxon>Cellvibrionales</taxon>
        <taxon>Halieaceae</taxon>
        <taxon>Halioglobus</taxon>
    </lineage>
</organism>
<keyword evidence="7" id="KW-1185">Reference proteome</keyword>
<dbReference type="PROSITE" id="PS00149">
    <property type="entry name" value="SULFATASE_2"/>
    <property type="match status" value="1"/>
</dbReference>
<evidence type="ECO:0000259" key="5">
    <source>
        <dbReference type="Pfam" id="PF00884"/>
    </source>
</evidence>
<dbReference type="PANTHER" id="PTHR42693">
    <property type="entry name" value="ARYLSULFATASE FAMILY MEMBER"/>
    <property type="match status" value="1"/>
</dbReference>
<dbReference type="GO" id="GO:0004065">
    <property type="term" value="F:arylsulfatase activity"/>
    <property type="evidence" value="ECO:0007669"/>
    <property type="project" value="TreeGrafter"/>
</dbReference>
<dbReference type="OrthoDB" id="974590at2"/>
<feature type="domain" description="Sulfatase N-terminal" evidence="5">
    <location>
        <begin position="65"/>
        <end position="427"/>
    </location>
</feature>
<dbReference type="Gene3D" id="3.40.720.10">
    <property type="entry name" value="Alkaline Phosphatase, subunit A"/>
    <property type="match status" value="1"/>
</dbReference>
<accession>A0A5P9NQZ3</accession>
<dbReference type="EMBL" id="CP036422">
    <property type="protein sequence ID" value="QFU77905.1"/>
    <property type="molecule type" value="Genomic_DNA"/>
</dbReference>
<name>A0A5P9NQZ3_9GAMM</name>
<gene>
    <name evidence="6" type="ORF">EY643_13805</name>
</gene>
<evidence type="ECO:0000256" key="2">
    <source>
        <dbReference type="ARBA" id="ARBA00022723"/>
    </source>
</evidence>
<dbReference type="AlphaFoldDB" id="A0A5P9NQZ3"/>
<keyword evidence="2" id="KW-0479">Metal-binding</keyword>
<keyword evidence="4" id="KW-0106">Calcium</keyword>
<protein>
    <submittedName>
        <fullName evidence="6">Sulfatase</fullName>
    </submittedName>
</protein>
<comment type="similarity">
    <text evidence="1">Belongs to the sulfatase family.</text>
</comment>
<dbReference type="InterPro" id="IPR024607">
    <property type="entry name" value="Sulfatase_CS"/>
</dbReference>
<dbReference type="Pfam" id="PF00884">
    <property type="entry name" value="Sulfatase"/>
    <property type="match status" value="1"/>
</dbReference>
<dbReference type="InterPro" id="IPR017850">
    <property type="entry name" value="Alkaline_phosphatase_core_sf"/>
</dbReference>
<dbReference type="InterPro" id="IPR050738">
    <property type="entry name" value="Sulfatase"/>
</dbReference>
<evidence type="ECO:0000313" key="6">
    <source>
        <dbReference type="EMBL" id="QFU77905.1"/>
    </source>
</evidence>
<dbReference type="Proteomes" id="UP000326287">
    <property type="component" value="Chromosome"/>
</dbReference>
<dbReference type="SUPFAM" id="SSF53649">
    <property type="entry name" value="Alkaline phosphatase-like"/>
    <property type="match status" value="1"/>
</dbReference>
<dbReference type="CDD" id="cd16144">
    <property type="entry name" value="ARS_like"/>
    <property type="match status" value="1"/>
</dbReference>
<dbReference type="GO" id="GO:0046872">
    <property type="term" value="F:metal ion binding"/>
    <property type="evidence" value="ECO:0007669"/>
    <property type="project" value="UniProtKB-KW"/>
</dbReference>
<evidence type="ECO:0000256" key="4">
    <source>
        <dbReference type="ARBA" id="ARBA00022837"/>
    </source>
</evidence>
<evidence type="ECO:0000313" key="7">
    <source>
        <dbReference type="Proteomes" id="UP000326287"/>
    </source>
</evidence>